<dbReference type="PANTHER" id="PTHR30572:SF18">
    <property type="entry name" value="ABC-TYPE MACROLIDE FAMILY EXPORT SYSTEM PERMEASE COMPONENT 2"/>
    <property type="match status" value="1"/>
</dbReference>
<evidence type="ECO:0000313" key="10">
    <source>
        <dbReference type="Proteomes" id="UP000294498"/>
    </source>
</evidence>
<sequence>MLRNYLKAALRNLVAHKTHALVNIPGLVVGLAACLLIFLVLRYEDSFDNFHPDKDRIYRVVRAGKNPTDRDYRTGVPFPVPEGLRADFPQLQKVCVINGDWNVQVTAPGNRKFKEKHVFCADPSFFGMFRFPFLAGSLPDVFDNVAVTREAATKYFGDWTKAIGRTLHLYGEDMKVTGILENPPVNTDFPLSVVVSYATLRKGLNMDNWFNINDSYCCFVLLRPGETAAQFEALLPAFMQKHIPVEGRGYSFLLQPLREVHHDPRLGNFNGVTFSRDLSRALALIGLFLLVVASVNFINLSTAQAATRAREVGVRKVLGGTRRQLLIQFLGETALTCLCALLLAAGVAALVLPALNDLLKVPLSMKVPELLWFGVLIAFALTLMSGFYPALVLSGFRPAQVLKGGVALRSGKGISLRKVLVVFQLVIAQVLVIGTLVVVTQMNYVKNAYLGFDKTEVITASFPGDSLSHSKLDVLRSQLLQDPAIKAVSFGISAPSGNGDWYTDMQLASNHSRKPDVIINYKAEDPAFFSLYDMQFAAGRPYYPSDTPREYVVNETFIKQAGLGSPQKAIGTPIRVAGRLYPIVGVLRDFHSNSLRDPVPPIVMATYKDVYSTASIKIEAGKARQAIAHIAAVWDHLYPDYLFEYTFLDQTIADAYRQEDQLSKLYKVFSAIALFISCLGLYGLISFMAVRRNKEIGIRKVLGARIGQIVYLLTGEFSILILVAFAIAGPLGWYFTHGWLEQYAYRIHLGAGFFLLAIGGSAGVTGATIGYSAVRAATANPVKTLRSE</sequence>
<dbReference type="InterPro" id="IPR025857">
    <property type="entry name" value="MacB_PCD"/>
</dbReference>
<dbReference type="EMBL" id="SODV01000001">
    <property type="protein sequence ID" value="TDX01334.1"/>
    <property type="molecule type" value="Genomic_DNA"/>
</dbReference>
<dbReference type="InterPro" id="IPR050250">
    <property type="entry name" value="Macrolide_Exporter_MacB"/>
</dbReference>
<evidence type="ECO:0000256" key="4">
    <source>
        <dbReference type="ARBA" id="ARBA00022989"/>
    </source>
</evidence>
<feature type="transmembrane region" description="Helical" evidence="6">
    <location>
        <begin position="20"/>
        <end position="41"/>
    </location>
</feature>
<dbReference type="Proteomes" id="UP000294498">
    <property type="component" value="Unassembled WGS sequence"/>
</dbReference>
<comment type="subcellular location">
    <subcellularLocation>
        <location evidence="1">Cell membrane</location>
        <topology evidence="1">Multi-pass membrane protein</topology>
    </subcellularLocation>
</comment>
<keyword evidence="2" id="KW-1003">Cell membrane</keyword>
<protein>
    <submittedName>
        <fullName evidence="9">ABC-type antimicrobial peptide transport system permease subunit</fullName>
    </submittedName>
</protein>
<dbReference type="GO" id="GO:0005886">
    <property type="term" value="C:plasma membrane"/>
    <property type="evidence" value="ECO:0007669"/>
    <property type="project" value="UniProtKB-SubCell"/>
</dbReference>
<dbReference type="Pfam" id="PF12704">
    <property type="entry name" value="MacB_PCD"/>
    <property type="match status" value="2"/>
</dbReference>
<dbReference type="InterPro" id="IPR003838">
    <property type="entry name" value="ABC3_permease_C"/>
</dbReference>
<reference evidence="9 10" key="1">
    <citation type="submission" date="2019-03" db="EMBL/GenBank/DDBJ databases">
        <title>Genomic Encyclopedia of Type Strains, Phase IV (KMG-IV): sequencing the most valuable type-strain genomes for metagenomic binning, comparative biology and taxonomic classification.</title>
        <authorList>
            <person name="Goeker M."/>
        </authorList>
    </citation>
    <scope>NUCLEOTIDE SEQUENCE [LARGE SCALE GENOMIC DNA]</scope>
    <source>
        <strain evidence="9 10">DSM 100059</strain>
    </source>
</reference>
<evidence type="ECO:0000259" key="7">
    <source>
        <dbReference type="Pfam" id="PF02687"/>
    </source>
</evidence>
<feature type="transmembrane region" description="Helical" evidence="6">
    <location>
        <begin position="747"/>
        <end position="774"/>
    </location>
</feature>
<comment type="caution">
    <text evidence="9">The sequence shown here is derived from an EMBL/GenBank/DDBJ whole genome shotgun (WGS) entry which is preliminary data.</text>
</comment>
<feature type="transmembrane region" description="Helical" evidence="6">
    <location>
        <begin position="419"/>
        <end position="439"/>
    </location>
</feature>
<accession>A0A4R8DST2</accession>
<dbReference type="Pfam" id="PF02687">
    <property type="entry name" value="FtsX"/>
    <property type="match status" value="2"/>
</dbReference>
<keyword evidence="3 6" id="KW-0812">Transmembrane</keyword>
<keyword evidence="4 6" id="KW-1133">Transmembrane helix</keyword>
<feature type="domain" description="ABC3 transporter permease C-terminal" evidence="7">
    <location>
        <begin position="668"/>
        <end position="781"/>
    </location>
</feature>
<keyword evidence="10" id="KW-1185">Reference proteome</keyword>
<feature type="transmembrane region" description="Helical" evidence="6">
    <location>
        <begin position="370"/>
        <end position="393"/>
    </location>
</feature>
<evidence type="ECO:0000313" key="9">
    <source>
        <dbReference type="EMBL" id="TDX01334.1"/>
    </source>
</evidence>
<dbReference type="GO" id="GO:0022857">
    <property type="term" value="F:transmembrane transporter activity"/>
    <property type="evidence" value="ECO:0007669"/>
    <property type="project" value="TreeGrafter"/>
</dbReference>
<gene>
    <name evidence="9" type="ORF">EDB95_2367</name>
</gene>
<feature type="transmembrane region" description="Helical" evidence="6">
    <location>
        <begin position="710"/>
        <end position="735"/>
    </location>
</feature>
<organism evidence="9 10">
    <name type="scientific">Dinghuibacter silviterrae</name>
    <dbReference type="NCBI Taxonomy" id="1539049"/>
    <lineage>
        <taxon>Bacteria</taxon>
        <taxon>Pseudomonadati</taxon>
        <taxon>Bacteroidota</taxon>
        <taxon>Chitinophagia</taxon>
        <taxon>Chitinophagales</taxon>
        <taxon>Chitinophagaceae</taxon>
        <taxon>Dinghuibacter</taxon>
    </lineage>
</organism>
<proteinExistence type="predicted"/>
<feature type="domain" description="ABC3 transporter permease C-terminal" evidence="7">
    <location>
        <begin position="284"/>
        <end position="394"/>
    </location>
</feature>
<keyword evidence="5 6" id="KW-0472">Membrane</keyword>
<feature type="domain" description="MacB-like periplasmic core" evidence="8">
    <location>
        <begin position="422"/>
        <end position="610"/>
    </location>
</feature>
<evidence type="ECO:0000256" key="3">
    <source>
        <dbReference type="ARBA" id="ARBA00022692"/>
    </source>
</evidence>
<evidence type="ECO:0000256" key="6">
    <source>
        <dbReference type="SAM" id="Phobius"/>
    </source>
</evidence>
<evidence type="ECO:0000259" key="8">
    <source>
        <dbReference type="Pfam" id="PF12704"/>
    </source>
</evidence>
<name>A0A4R8DST2_9BACT</name>
<dbReference type="RefSeq" id="WP_133993776.1">
    <property type="nucleotide sequence ID" value="NZ_SODV01000001.1"/>
</dbReference>
<feature type="transmembrane region" description="Helical" evidence="6">
    <location>
        <begin position="668"/>
        <end position="690"/>
    </location>
</feature>
<evidence type="ECO:0000256" key="5">
    <source>
        <dbReference type="ARBA" id="ARBA00023136"/>
    </source>
</evidence>
<feature type="domain" description="MacB-like periplasmic core" evidence="8">
    <location>
        <begin position="22"/>
        <end position="235"/>
    </location>
</feature>
<evidence type="ECO:0000256" key="1">
    <source>
        <dbReference type="ARBA" id="ARBA00004651"/>
    </source>
</evidence>
<dbReference type="PROSITE" id="PS51257">
    <property type="entry name" value="PROKAR_LIPOPROTEIN"/>
    <property type="match status" value="1"/>
</dbReference>
<dbReference type="AlphaFoldDB" id="A0A4R8DST2"/>
<dbReference type="OrthoDB" id="1451596at2"/>
<dbReference type="PANTHER" id="PTHR30572">
    <property type="entry name" value="MEMBRANE COMPONENT OF TRANSPORTER-RELATED"/>
    <property type="match status" value="1"/>
</dbReference>
<evidence type="ECO:0000256" key="2">
    <source>
        <dbReference type="ARBA" id="ARBA00022475"/>
    </source>
</evidence>
<feature type="transmembrane region" description="Helical" evidence="6">
    <location>
        <begin position="325"/>
        <end position="350"/>
    </location>
</feature>
<feature type="transmembrane region" description="Helical" evidence="6">
    <location>
        <begin position="281"/>
        <end position="300"/>
    </location>
</feature>